<feature type="region of interest" description="Disordered" evidence="1">
    <location>
        <begin position="77"/>
        <end position="105"/>
    </location>
</feature>
<organism evidence="2 3">
    <name type="scientific">Sphingomonas xinjiangensis</name>
    <dbReference type="NCBI Taxonomy" id="643568"/>
    <lineage>
        <taxon>Bacteria</taxon>
        <taxon>Pseudomonadati</taxon>
        <taxon>Pseudomonadota</taxon>
        <taxon>Alphaproteobacteria</taxon>
        <taxon>Sphingomonadales</taxon>
        <taxon>Sphingomonadaceae</taxon>
        <taxon>Sphingomonas</taxon>
    </lineage>
</organism>
<sequence length="105" mass="11120">MQEGASLTSFAASIDVSRATINVWMNEHPEFLEAANAGKAKCAAWWEKVGRNIALGGGGPGASTLAVFGMKNMGKDDWSDSTQVDHRSSDGSMTPKAPVYNITDT</sequence>
<name>A0A840Y904_9SPHN</name>
<dbReference type="Proteomes" id="UP000527143">
    <property type="component" value="Unassembled WGS sequence"/>
</dbReference>
<keyword evidence="3" id="KW-1185">Reference proteome</keyword>
<gene>
    <name evidence="2" type="ORF">FHT02_000530</name>
</gene>
<dbReference type="EMBL" id="JACIJF010000001">
    <property type="protein sequence ID" value="MBB5709324.1"/>
    <property type="molecule type" value="Genomic_DNA"/>
</dbReference>
<protein>
    <recommendedName>
        <fullName evidence="4">Terminase small subunit</fullName>
    </recommendedName>
</protein>
<evidence type="ECO:0000313" key="3">
    <source>
        <dbReference type="Proteomes" id="UP000527143"/>
    </source>
</evidence>
<reference evidence="2 3" key="1">
    <citation type="submission" date="2020-08" db="EMBL/GenBank/DDBJ databases">
        <title>Genomic Encyclopedia of Type Strains, Phase IV (KMG-IV): sequencing the most valuable type-strain genomes for metagenomic binning, comparative biology and taxonomic classification.</title>
        <authorList>
            <person name="Goeker M."/>
        </authorList>
    </citation>
    <scope>NUCLEOTIDE SEQUENCE [LARGE SCALE GENOMIC DNA]</scope>
    <source>
        <strain evidence="2 3">DSM 26736</strain>
    </source>
</reference>
<evidence type="ECO:0000256" key="1">
    <source>
        <dbReference type="SAM" id="MobiDB-lite"/>
    </source>
</evidence>
<accession>A0A840Y904</accession>
<evidence type="ECO:0000313" key="2">
    <source>
        <dbReference type="EMBL" id="MBB5709324.1"/>
    </source>
</evidence>
<dbReference type="AlphaFoldDB" id="A0A840Y904"/>
<proteinExistence type="predicted"/>
<dbReference type="RefSeq" id="WP_184083926.1">
    <property type="nucleotide sequence ID" value="NZ_JACIJF010000001.1"/>
</dbReference>
<comment type="caution">
    <text evidence="2">The sequence shown here is derived from an EMBL/GenBank/DDBJ whole genome shotgun (WGS) entry which is preliminary data.</text>
</comment>
<feature type="compositionally biased region" description="Basic and acidic residues" evidence="1">
    <location>
        <begin position="77"/>
        <end position="89"/>
    </location>
</feature>
<evidence type="ECO:0008006" key="4">
    <source>
        <dbReference type="Google" id="ProtNLM"/>
    </source>
</evidence>